<organism evidence="3 4">
    <name type="scientific">Lutzomyia longipalpis</name>
    <name type="common">Sand fly</name>
    <dbReference type="NCBI Taxonomy" id="7200"/>
    <lineage>
        <taxon>Eukaryota</taxon>
        <taxon>Metazoa</taxon>
        <taxon>Ecdysozoa</taxon>
        <taxon>Arthropoda</taxon>
        <taxon>Hexapoda</taxon>
        <taxon>Insecta</taxon>
        <taxon>Pterygota</taxon>
        <taxon>Neoptera</taxon>
        <taxon>Endopterygota</taxon>
        <taxon>Diptera</taxon>
        <taxon>Nematocera</taxon>
        <taxon>Psychodoidea</taxon>
        <taxon>Psychodidae</taxon>
        <taxon>Lutzomyia</taxon>
        <taxon>Lutzomyia</taxon>
    </lineage>
</organism>
<dbReference type="Pfam" id="PF26215">
    <property type="entry name" value="HTH_animal"/>
    <property type="match status" value="1"/>
</dbReference>
<dbReference type="SUPFAM" id="SSF56672">
    <property type="entry name" value="DNA/RNA polymerases"/>
    <property type="match status" value="1"/>
</dbReference>
<dbReference type="EMBL" id="AJWK01005647">
    <property type="status" value="NOT_ANNOTATED_CDS"/>
    <property type="molecule type" value="Genomic_DNA"/>
</dbReference>
<dbReference type="EMBL" id="GITU01007762">
    <property type="protein sequence ID" value="MBC1176465.1"/>
    <property type="molecule type" value="Transcribed_RNA"/>
</dbReference>
<dbReference type="CDD" id="cd10442">
    <property type="entry name" value="GIY-YIG_PLEs"/>
    <property type="match status" value="1"/>
</dbReference>
<dbReference type="InterPro" id="IPR043502">
    <property type="entry name" value="DNA/RNA_pol_sf"/>
</dbReference>
<reference evidence="3" key="3">
    <citation type="submission" date="2020-05" db="UniProtKB">
        <authorList>
            <consortium name="EnsemblMetazoa"/>
        </authorList>
    </citation>
    <scope>IDENTIFICATION</scope>
    <source>
        <strain evidence="3">Jacobina</strain>
    </source>
</reference>
<dbReference type="Gene3D" id="3.40.1440.10">
    <property type="entry name" value="GIY-YIG endonuclease"/>
    <property type="match status" value="1"/>
</dbReference>
<accession>A0A1B0GHU6</accession>
<evidence type="ECO:0000313" key="2">
    <source>
        <dbReference type="EMBL" id="MBC1176465.1"/>
    </source>
</evidence>
<dbReference type="VEuPathDB" id="VectorBase:LLONM1_006175"/>
<keyword evidence="4" id="KW-1185">Reference proteome</keyword>
<dbReference type="EnsemblMetazoa" id="LLOJ001648-RA">
    <property type="protein sequence ID" value="LLOJ001648-PA"/>
    <property type="gene ID" value="LLOJ001648"/>
</dbReference>
<dbReference type="PANTHER" id="PTHR21301">
    <property type="entry name" value="REVERSE TRANSCRIPTASE"/>
    <property type="match status" value="1"/>
</dbReference>
<evidence type="ECO:0000259" key="1">
    <source>
        <dbReference type="PROSITE" id="PS50878"/>
    </source>
</evidence>
<dbReference type="EMBL" id="AJWK01005645">
    <property type="status" value="NOT_ANNOTATED_CDS"/>
    <property type="molecule type" value="Genomic_DNA"/>
</dbReference>
<proteinExistence type="predicted"/>
<dbReference type="EMBL" id="AJWK01005648">
    <property type="status" value="NOT_ANNOTATED_CDS"/>
    <property type="molecule type" value="Genomic_DNA"/>
</dbReference>
<dbReference type="VEuPathDB" id="VectorBase:LLOJ001648"/>
<protein>
    <submittedName>
        <fullName evidence="2">Putative reverse transcriptase</fullName>
    </submittedName>
</protein>
<dbReference type="Proteomes" id="UP000092461">
    <property type="component" value="Unassembled WGS sequence"/>
</dbReference>
<reference evidence="4" key="1">
    <citation type="submission" date="2012-05" db="EMBL/GenBank/DDBJ databases">
        <title>Whole Genome Assembly of Lutzomyia longipalpis.</title>
        <authorList>
            <person name="Richards S."/>
            <person name="Qu C."/>
            <person name="Dillon R."/>
            <person name="Worley K."/>
            <person name="Scherer S."/>
            <person name="Batterton M."/>
            <person name="Taylor A."/>
            <person name="Hawes A."/>
            <person name="Hernandez B."/>
            <person name="Kovar C."/>
            <person name="Mandapat C."/>
            <person name="Pham C."/>
            <person name="Qu C."/>
            <person name="Jing C."/>
            <person name="Bess C."/>
            <person name="Bandaranaike D."/>
            <person name="Ngo D."/>
            <person name="Ongeri F."/>
            <person name="Arias F."/>
            <person name="Lara F."/>
            <person name="Weissenberger G."/>
            <person name="Kamau G."/>
            <person name="Han H."/>
            <person name="Shen H."/>
            <person name="Dinh H."/>
            <person name="Khalil I."/>
            <person name="Jones J."/>
            <person name="Shafer J."/>
            <person name="Jayaseelan J."/>
            <person name="Quiroz J."/>
            <person name="Blankenburg K."/>
            <person name="Nguyen L."/>
            <person name="Jackson L."/>
            <person name="Francisco L."/>
            <person name="Tang L.-Y."/>
            <person name="Pu L.-L."/>
            <person name="Perales L."/>
            <person name="Lorensuhewa L."/>
            <person name="Munidasa M."/>
            <person name="Coyle M."/>
            <person name="Taylor M."/>
            <person name="Puazo M."/>
            <person name="Firestine M."/>
            <person name="Scheel M."/>
            <person name="Javaid M."/>
            <person name="Wang M."/>
            <person name="Li M."/>
            <person name="Tabassum N."/>
            <person name="Saada N."/>
            <person name="Osuji N."/>
            <person name="Aqrawi P."/>
            <person name="Fu Q."/>
            <person name="Thornton R."/>
            <person name="Raj R."/>
            <person name="Goodspeed R."/>
            <person name="Mata R."/>
            <person name="Najjar R."/>
            <person name="Gubbala S."/>
            <person name="Lee S."/>
            <person name="Denson S."/>
            <person name="Patil S."/>
            <person name="Macmil S."/>
            <person name="Qi S."/>
            <person name="Matskevitch T."/>
            <person name="Palculict T."/>
            <person name="Mathew T."/>
            <person name="Vee V."/>
            <person name="Velamala V."/>
            <person name="Korchina V."/>
            <person name="Cai W."/>
            <person name="Liu W."/>
            <person name="Dai W."/>
            <person name="Zou X."/>
            <person name="Zhu Y."/>
            <person name="Zhang Y."/>
            <person name="Wu Y.-Q."/>
            <person name="Xin Y."/>
            <person name="Nazarath L."/>
            <person name="Kovar C."/>
            <person name="Han Y."/>
            <person name="Muzny D."/>
            <person name="Gibbs R."/>
        </authorList>
    </citation>
    <scope>NUCLEOTIDE SEQUENCE [LARGE SCALE GENOMIC DNA]</scope>
    <source>
        <strain evidence="4">Jacobina</strain>
    </source>
</reference>
<dbReference type="InterPro" id="IPR058912">
    <property type="entry name" value="HTH_animal"/>
</dbReference>
<dbReference type="InterPro" id="IPR000477">
    <property type="entry name" value="RT_dom"/>
</dbReference>
<dbReference type="GO" id="GO:0003964">
    <property type="term" value="F:RNA-directed DNA polymerase activity"/>
    <property type="evidence" value="ECO:0007669"/>
    <property type="project" value="UniProtKB-KW"/>
</dbReference>
<dbReference type="CDD" id="cd00304">
    <property type="entry name" value="RT_like"/>
    <property type="match status" value="1"/>
</dbReference>
<evidence type="ECO:0000313" key="3">
    <source>
        <dbReference type="EnsemblMetazoa" id="LLOJ001648-PA"/>
    </source>
</evidence>
<dbReference type="EMBL" id="AJWK01005646">
    <property type="status" value="NOT_ANNOTATED_CDS"/>
    <property type="molecule type" value="Genomic_DNA"/>
</dbReference>
<dbReference type="InterPro" id="IPR035901">
    <property type="entry name" value="GIY-YIG_endonuc_sf"/>
</dbReference>
<dbReference type="EMBL" id="AJWK01005643">
    <property type="status" value="NOT_ANNOTATED_CDS"/>
    <property type="molecule type" value="Genomic_DNA"/>
</dbReference>
<dbReference type="Pfam" id="PF00078">
    <property type="entry name" value="RVT_1"/>
    <property type="match status" value="1"/>
</dbReference>
<dbReference type="PANTHER" id="PTHR21301:SF10">
    <property type="entry name" value="REVERSE TRANSCRIPTASE DOMAIN-CONTAINING PROTEIN"/>
    <property type="match status" value="1"/>
</dbReference>
<dbReference type="EMBL" id="AJWK01005644">
    <property type="status" value="NOT_ANNOTATED_CDS"/>
    <property type="molecule type" value="Genomic_DNA"/>
</dbReference>
<keyword evidence="2" id="KW-0548">Nucleotidyltransferase</keyword>
<keyword evidence="2" id="KW-0808">Transferase</keyword>
<keyword evidence="2" id="KW-0695">RNA-directed DNA polymerase</keyword>
<dbReference type="PROSITE" id="PS50878">
    <property type="entry name" value="RT_POL"/>
    <property type="match status" value="1"/>
</dbReference>
<name>A0A1B0GHU6_LUTLO</name>
<evidence type="ECO:0000313" key="4">
    <source>
        <dbReference type="Proteomes" id="UP000092461"/>
    </source>
</evidence>
<reference evidence="2" key="2">
    <citation type="journal article" date="2020" name="BMC">
        <title>Leishmania infection induces a limited differential gene expression in the sand fly midgut.</title>
        <authorList>
            <person name="Coutinho-Abreu I.V."/>
            <person name="Serafim T.D."/>
            <person name="Meneses C."/>
            <person name="Kamhawi S."/>
            <person name="Oliveira F."/>
            <person name="Valenzuela J.G."/>
        </authorList>
    </citation>
    <scope>NUCLEOTIDE SEQUENCE</scope>
    <source>
        <strain evidence="2">Jacobina</strain>
        <tissue evidence="2">Midgut</tissue>
    </source>
</reference>
<dbReference type="AlphaFoldDB" id="A0A1B0GHU6"/>
<sequence length="566" mass="65042">MQITVTPDKGGKTVIMSRDSYLSKMDSLIADAHTYKRLDGDVTSRYQYRNNEFVKKLRDRGLVDDWTKSHLITYKAQPPRIYGLPKIHKENVPLRPIVSCVESPTHNLSRFCNDILKNITEKSPYKLKNSYDFVNHIKDLVVDDDDVLVSFDVVSLFTNIPRGLALKLVEERWDDISAFTDIPRKLFVDMVSLIMDSGFFKYRGDFYKQIDGMPMGNCLSPVIADITLDHIMDSALKTYASPLPKVILKYVDDLFLITHKDNVLPLLTHFNTINHKIQFTHELEKDSELPFLDTLVRRNRDGSLTTNWYQKPMASGRILSFSSLHPMKQKINTAGGLIHRVKSLTTDPLTDTNKIITDLLVKNKYPRHIIGKLLEKHNSKGVSERGDSSFNTIVETKYCSMTYIKGLSENISKTIRNRSDDITICFRTHNSVGNFFTNMKDKIPVLDRSNVIYRVPCECGMFYLGRTSRKLGTRINEHKRTTKDFSKTSSSLVAHMRDKHHNFSFENVKIVDTTNRSHQLNYMEAFHINSHQRMGVCVNHRSEGNELNQLYSALIPNSATRQRAPP</sequence>
<feature type="domain" description="Reverse transcriptase" evidence="1">
    <location>
        <begin position="65"/>
        <end position="338"/>
    </location>
</feature>